<name>A0A090K0Z9_9GAMM</name>
<dbReference type="CDD" id="cd02440">
    <property type="entry name" value="AdoMet_MTases"/>
    <property type="match status" value="1"/>
</dbReference>
<keyword evidence="3" id="KW-1185">Reference proteome</keyword>
<reference evidence="3" key="1">
    <citation type="submission" date="2014-09" db="EMBL/GenBank/DDBJ databases">
        <authorList>
            <person name="Hjerde E."/>
        </authorList>
    </citation>
    <scope>NUCLEOTIDE SEQUENCE [LARGE SCALE GENOMIC DNA]</scope>
    <source>
        <strain evidence="3">06/09/139</strain>
    </source>
</reference>
<dbReference type="AlphaFoldDB" id="A0A090K0Z9"/>
<dbReference type="Gene3D" id="3.40.50.150">
    <property type="entry name" value="Vaccinia Virus protein VP39"/>
    <property type="match status" value="1"/>
</dbReference>
<keyword evidence="2" id="KW-0489">Methyltransferase</keyword>
<dbReference type="KEGG" id="awd:AWOD_II_0753"/>
<dbReference type="InterPro" id="IPR050508">
    <property type="entry name" value="Methyltransf_Superfamily"/>
</dbReference>
<dbReference type="SUPFAM" id="SSF53335">
    <property type="entry name" value="S-adenosyl-L-methionine-dependent methyltransferases"/>
    <property type="match status" value="1"/>
</dbReference>
<dbReference type="InterPro" id="IPR013216">
    <property type="entry name" value="Methyltransf_11"/>
</dbReference>
<dbReference type="OrthoDB" id="5750352at2"/>
<dbReference type="InterPro" id="IPR029063">
    <property type="entry name" value="SAM-dependent_MTases_sf"/>
</dbReference>
<feature type="domain" description="Methyltransferase type 11" evidence="1">
    <location>
        <begin position="33"/>
        <end position="127"/>
    </location>
</feature>
<dbReference type="PATRIC" id="fig|80852.17.peg.3537"/>
<evidence type="ECO:0000259" key="1">
    <source>
        <dbReference type="Pfam" id="PF08241"/>
    </source>
</evidence>
<dbReference type="PANTHER" id="PTHR42912:SF93">
    <property type="entry name" value="N6-ADENOSINE-METHYLTRANSFERASE TMT1A"/>
    <property type="match status" value="1"/>
</dbReference>
<organism evidence="2 3">
    <name type="scientific">Aliivibrio wodanis</name>
    <dbReference type="NCBI Taxonomy" id="80852"/>
    <lineage>
        <taxon>Bacteria</taxon>
        <taxon>Pseudomonadati</taxon>
        <taxon>Pseudomonadota</taxon>
        <taxon>Gammaproteobacteria</taxon>
        <taxon>Vibrionales</taxon>
        <taxon>Vibrionaceae</taxon>
        <taxon>Aliivibrio</taxon>
    </lineage>
</organism>
<dbReference type="HOGENOM" id="CLU_091228_3_0_6"/>
<protein>
    <submittedName>
        <fullName evidence="2">Putative SAM dependent methyltransferases</fullName>
    </submittedName>
</protein>
<dbReference type="Pfam" id="PF08241">
    <property type="entry name" value="Methyltransf_11"/>
    <property type="match status" value="1"/>
</dbReference>
<dbReference type="PANTHER" id="PTHR42912">
    <property type="entry name" value="METHYLTRANSFERASE"/>
    <property type="match status" value="1"/>
</dbReference>
<dbReference type="Proteomes" id="UP000032427">
    <property type="component" value="Chromosome 2"/>
</dbReference>
<gene>
    <name evidence="2" type="ORF">AWOD_II_0753</name>
</gene>
<sequence>MSNWDDVADKVEFNLQLISELLINTVPYSSQVLDFGCGYGRVTNELYDLGYKSICGVDSSLEMINRGNNEFPHLELNYSKGPLLPFSDSSFDAIVTCAVFTCIQEVQARVNVVSELLRILKPNGIIYLAEFCSDESLCFTSGVGVPMWHGTQSEIENIVNKFVLEKSIFVNNQTMTGHNSKACHVVARKII</sequence>
<dbReference type="EMBL" id="LN554847">
    <property type="protein sequence ID" value="CED57383.1"/>
    <property type="molecule type" value="Genomic_DNA"/>
</dbReference>
<keyword evidence="2" id="KW-0808">Transferase</keyword>
<dbReference type="STRING" id="80852.AWOD_II_0753"/>
<accession>A0A090K0Z9</accession>
<dbReference type="GO" id="GO:0008757">
    <property type="term" value="F:S-adenosylmethionine-dependent methyltransferase activity"/>
    <property type="evidence" value="ECO:0007669"/>
    <property type="project" value="InterPro"/>
</dbReference>
<dbReference type="GO" id="GO:0032259">
    <property type="term" value="P:methylation"/>
    <property type="evidence" value="ECO:0007669"/>
    <property type="project" value="UniProtKB-KW"/>
</dbReference>
<evidence type="ECO:0000313" key="2">
    <source>
        <dbReference type="EMBL" id="CED57383.1"/>
    </source>
</evidence>
<proteinExistence type="predicted"/>
<evidence type="ECO:0000313" key="3">
    <source>
        <dbReference type="Proteomes" id="UP000032427"/>
    </source>
</evidence>
<dbReference type="GeneID" id="28542999"/>